<dbReference type="Proteomes" id="UP000007383">
    <property type="component" value="Chromosome"/>
</dbReference>
<proteinExistence type="predicted"/>
<dbReference type="FunFam" id="3.30.70.240:FF:000001">
    <property type="entry name" value="Elongation factor G"/>
    <property type="match status" value="1"/>
</dbReference>
<dbReference type="GO" id="GO:0005525">
    <property type="term" value="F:GTP binding"/>
    <property type="evidence" value="ECO:0007669"/>
    <property type="project" value="UniProtKB-KW"/>
</dbReference>
<dbReference type="CDD" id="cd01434">
    <property type="entry name" value="EFG_mtEFG1_IV"/>
    <property type="match status" value="1"/>
</dbReference>
<dbReference type="SUPFAM" id="SSF52540">
    <property type="entry name" value="P-loop containing nucleoside triphosphate hydrolases"/>
    <property type="match status" value="1"/>
</dbReference>
<dbReference type="InterPro" id="IPR027417">
    <property type="entry name" value="P-loop_NTPase"/>
</dbReference>
<dbReference type="AlphaFoldDB" id="H9UJ43"/>
<dbReference type="Gene3D" id="2.40.30.10">
    <property type="entry name" value="Translation factors"/>
    <property type="match status" value="1"/>
</dbReference>
<dbReference type="HOGENOM" id="CLU_002794_4_1_12"/>
<evidence type="ECO:0000256" key="3">
    <source>
        <dbReference type="ARBA" id="ARBA00022768"/>
    </source>
</evidence>
<evidence type="ECO:0000256" key="1">
    <source>
        <dbReference type="ARBA" id="ARBA00017872"/>
    </source>
</evidence>
<dbReference type="GO" id="GO:0003924">
    <property type="term" value="F:GTPase activity"/>
    <property type="evidence" value="ECO:0007669"/>
    <property type="project" value="InterPro"/>
</dbReference>
<reference evidence="9" key="1">
    <citation type="journal article" date="2013" name="Stand. Genomic Sci.">
        <title>Complete genome sequence of the halophilic bacterium Spirochaeta africana type strain (Z-7692(T)) from the alkaline Lake Magadi in the East African Rift.</title>
        <authorList>
            <person name="Liolos K."/>
            <person name="Abt B."/>
            <person name="Scheuner C."/>
            <person name="Teshima H."/>
            <person name="Held B."/>
            <person name="Lapidus A."/>
            <person name="Nolan M."/>
            <person name="Lucas S."/>
            <person name="Deshpande S."/>
            <person name="Cheng J.F."/>
            <person name="Tapia R."/>
            <person name="Goodwin L.A."/>
            <person name="Pitluck S."/>
            <person name="Pagani I."/>
            <person name="Ivanova N."/>
            <person name="Mavromatis K."/>
            <person name="Mikhailova N."/>
            <person name="Huntemann M."/>
            <person name="Pati A."/>
            <person name="Chen A."/>
            <person name="Palaniappan K."/>
            <person name="Land M."/>
            <person name="Rohde M."/>
            <person name="Tindall B.J."/>
            <person name="Detter J.C."/>
            <person name="Goker M."/>
            <person name="Bristow J."/>
            <person name="Eisen J.A."/>
            <person name="Markowitz V."/>
            <person name="Hugenholtz P."/>
            <person name="Woyke T."/>
            <person name="Klenk H.P."/>
            <person name="Kyrpides N.C."/>
        </authorList>
    </citation>
    <scope>NUCLEOTIDE SEQUENCE</scope>
    <source>
        <strain evidence="9">ATCC 700263 / DSM 8902 / Z-7692</strain>
    </source>
</reference>
<dbReference type="SUPFAM" id="SSF54980">
    <property type="entry name" value="EF-G C-terminal domain-like"/>
    <property type="match status" value="2"/>
</dbReference>
<dbReference type="Gene3D" id="3.40.50.300">
    <property type="entry name" value="P-loop containing nucleotide triphosphate hydrolases"/>
    <property type="match status" value="1"/>
</dbReference>
<dbReference type="SUPFAM" id="SSF50447">
    <property type="entry name" value="Translation proteins"/>
    <property type="match status" value="1"/>
</dbReference>
<dbReference type="NCBIfam" id="NF009381">
    <property type="entry name" value="PRK12740.1-5"/>
    <property type="match status" value="1"/>
</dbReference>
<accession>H9UJ43</accession>
<dbReference type="Gene3D" id="3.30.70.870">
    <property type="entry name" value="Elongation Factor G (Translational Gtpase), domain 3"/>
    <property type="match status" value="1"/>
</dbReference>
<dbReference type="Pfam" id="PF22042">
    <property type="entry name" value="EF-G_D2"/>
    <property type="match status" value="1"/>
</dbReference>
<keyword evidence="3" id="KW-0251">Elongation factor</keyword>
<keyword evidence="9" id="KW-1185">Reference proteome</keyword>
<organism evidence="8 9">
    <name type="scientific">Spirochaeta africana (strain ATCC 700263 / DSM 8902 / Z-7692)</name>
    <dbReference type="NCBI Taxonomy" id="889378"/>
    <lineage>
        <taxon>Bacteria</taxon>
        <taxon>Pseudomonadati</taxon>
        <taxon>Spirochaetota</taxon>
        <taxon>Spirochaetia</taxon>
        <taxon>Spirochaetales</taxon>
        <taxon>Spirochaetaceae</taxon>
        <taxon>Spirochaeta</taxon>
    </lineage>
</organism>
<dbReference type="InterPro" id="IPR009000">
    <property type="entry name" value="Transl_B-barrel_sf"/>
</dbReference>
<dbReference type="InterPro" id="IPR000795">
    <property type="entry name" value="T_Tr_GTP-bd_dom"/>
</dbReference>
<evidence type="ECO:0000256" key="5">
    <source>
        <dbReference type="ARBA" id="ARBA00023134"/>
    </source>
</evidence>
<dbReference type="InterPro" id="IPR053905">
    <property type="entry name" value="EF-G-like_DII"/>
</dbReference>
<keyword evidence="4" id="KW-0648">Protein biosynthesis</keyword>
<dbReference type="EMBL" id="CP003282">
    <property type="protein sequence ID" value="AFG37536.1"/>
    <property type="molecule type" value="Genomic_DNA"/>
</dbReference>
<dbReference type="Gene3D" id="3.30.230.10">
    <property type="match status" value="1"/>
</dbReference>
<dbReference type="KEGG" id="sfc:Spiaf_1474"/>
<dbReference type="InterPro" id="IPR047872">
    <property type="entry name" value="EFG_IV"/>
</dbReference>
<gene>
    <name evidence="8" type="ordered locus">Spiaf_1474</name>
</gene>
<dbReference type="GO" id="GO:0003746">
    <property type="term" value="F:translation elongation factor activity"/>
    <property type="evidence" value="ECO:0007669"/>
    <property type="project" value="UniProtKB-KW"/>
</dbReference>
<dbReference type="OrthoDB" id="9804431at2"/>
<sequence>MSYSTEMIRNIAVVGHGGTGKTSFVEQLLYIDGLIDSPAAVETGKTVSDYSEEEIQHGISIHTSIAHIFWQDYKINLLDTPGAADFVGEVVASFRAAESALITVGAKSGVEIETIKLWRRLEQRRMPRMVFINKMDKDGADFRATLEDLQSRFDTTFIPVTIPMGQADSYEGVINLINMQAYAIPSDGKSEKPMPIPDSYKEIVEEFHRNLVEYAAEGDDQLLQKYLETEDLTIEEVKLGLTEGLRTNRLVPVLCGSAIQGSGFEPFLDFLSIAAPSPTGIDERALDDDENEYPIKIDPSAPLSCLNFKTIIDQFSGKLSYVKVVTGVLKPDMEIYNYREHKKERVSKIFIAQGKSLEEVDALSAGDIGVLAKIESAHTNDAFCDPAKVIHFVPLQLPQPTYTAALTAENKGDMDKLSQLLHRAAEEDKTFTIEFNPETKETVIKGMGELHFNIIFERALKKNKIAYTTATPKVAYRETITKQAAAEYSHKKQTGGHGQFARVVLEIAPLPRGEQFSFVNAIHGGSISKGYLPGVEKGIIEGMESGILAGYPVVDIEAKVVDGKEHPVDSSEMAFKIAARGALREAMQKAGSILLEPIMDLRVFIDEQYLGDVLSDLSSKRGRVQGQESLGGNIVEVDAKVPQAELLRYSVDLRSITSGTGAFELSFSHYDHLTGRQADEVMAAGNTTQD</sequence>
<dbReference type="Pfam" id="PF00679">
    <property type="entry name" value="EFG_C"/>
    <property type="match status" value="1"/>
</dbReference>
<dbReference type="PANTHER" id="PTHR43261:SF6">
    <property type="entry name" value="ELONGATION FACTOR G-LIKE PROTEIN"/>
    <property type="match status" value="1"/>
</dbReference>
<dbReference type="InterPro" id="IPR041095">
    <property type="entry name" value="EFG_II"/>
</dbReference>
<dbReference type="PANTHER" id="PTHR43261">
    <property type="entry name" value="TRANSLATION ELONGATION FACTOR G-RELATED"/>
    <property type="match status" value="1"/>
</dbReference>
<evidence type="ECO:0000256" key="2">
    <source>
        <dbReference type="ARBA" id="ARBA00022741"/>
    </source>
</evidence>
<dbReference type="PATRIC" id="fig|889378.3.peg.1466"/>
<feature type="domain" description="Tr-type G" evidence="7">
    <location>
        <begin position="6"/>
        <end position="279"/>
    </location>
</feature>
<dbReference type="PRINTS" id="PR00315">
    <property type="entry name" value="ELONGATNFCT"/>
</dbReference>
<evidence type="ECO:0000313" key="8">
    <source>
        <dbReference type="EMBL" id="AFG37536.1"/>
    </source>
</evidence>
<dbReference type="CDD" id="cd04088">
    <property type="entry name" value="EFG_mtEFG_II"/>
    <property type="match status" value="1"/>
</dbReference>
<dbReference type="InterPro" id="IPR005517">
    <property type="entry name" value="Transl_elong_EFG/EF2_IV"/>
</dbReference>
<dbReference type="FunFam" id="3.30.230.10:FF:000003">
    <property type="entry name" value="Elongation factor G"/>
    <property type="match status" value="1"/>
</dbReference>
<dbReference type="Gene3D" id="3.30.70.240">
    <property type="match status" value="1"/>
</dbReference>
<dbReference type="GO" id="GO:0032790">
    <property type="term" value="P:ribosome disassembly"/>
    <property type="evidence" value="ECO:0007669"/>
    <property type="project" value="TreeGrafter"/>
</dbReference>
<dbReference type="SMART" id="SM00889">
    <property type="entry name" value="EFG_IV"/>
    <property type="match status" value="1"/>
</dbReference>
<dbReference type="STRING" id="889378.Spiaf_1474"/>
<dbReference type="Pfam" id="PF00009">
    <property type="entry name" value="GTP_EFTU"/>
    <property type="match status" value="1"/>
</dbReference>
<evidence type="ECO:0000313" key="9">
    <source>
        <dbReference type="Proteomes" id="UP000007383"/>
    </source>
</evidence>
<keyword evidence="2" id="KW-0547">Nucleotide-binding</keyword>
<dbReference type="Pfam" id="PF14492">
    <property type="entry name" value="EFG_III"/>
    <property type="match status" value="1"/>
</dbReference>
<dbReference type="InterPro" id="IPR035649">
    <property type="entry name" value="EFG_V"/>
</dbReference>
<dbReference type="InterPro" id="IPR005225">
    <property type="entry name" value="Small_GTP-bd"/>
</dbReference>
<comment type="function">
    <text evidence="6">Catalyzes the GTP-dependent ribosomal translocation step during translation elongation. During this step, the ribosome changes from the pre-translocational (PRE) to the post-translocational (POST) state as the newly formed A-site-bound peptidyl-tRNA and P-site-bound deacylated tRNA move to the P and E sites, respectively. Catalyzes the coordinated movement of the two tRNA molecules, the mRNA and conformational changes in the ribosome.</text>
</comment>
<dbReference type="RefSeq" id="WP_014455520.1">
    <property type="nucleotide sequence ID" value="NC_017098.1"/>
</dbReference>
<dbReference type="NCBIfam" id="NF009891">
    <property type="entry name" value="PRK13351.1-1"/>
    <property type="match status" value="1"/>
</dbReference>
<dbReference type="InterPro" id="IPR035647">
    <property type="entry name" value="EFG_III/V"/>
</dbReference>
<dbReference type="Pfam" id="PF03764">
    <property type="entry name" value="EFG_IV"/>
    <property type="match status" value="1"/>
</dbReference>
<dbReference type="SMART" id="SM00838">
    <property type="entry name" value="EFG_C"/>
    <property type="match status" value="1"/>
</dbReference>
<evidence type="ECO:0000256" key="4">
    <source>
        <dbReference type="ARBA" id="ARBA00022917"/>
    </source>
</evidence>
<evidence type="ECO:0000256" key="6">
    <source>
        <dbReference type="ARBA" id="ARBA00024731"/>
    </source>
</evidence>
<dbReference type="InterPro" id="IPR014721">
    <property type="entry name" value="Ribsml_uS5_D2-typ_fold_subgr"/>
</dbReference>
<dbReference type="NCBIfam" id="TIGR00231">
    <property type="entry name" value="small_GTP"/>
    <property type="match status" value="1"/>
</dbReference>
<keyword evidence="5" id="KW-0342">GTP-binding</keyword>
<dbReference type="NCBIfam" id="NF009379">
    <property type="entry name" value="PRK12740.1-3"/>
    <property type="match status" value="1"/>
</dbReference>
<name>H9UJ43_SPIAZ</name>
<dbReference type="CDD" id="cd03713">
    <property type="entry name" value="EFG_mtEFG_C"/>
    <property type="match status" value="1"/>
</dbReference>
<dbReference type="PROSITE" id="PS51722">
    <property type="entry name" value="G_TR_2"/>
    <property type="match status" value="1"/>
</dbReference>
<dbReference type="InterPro" id="IPR020568">
    <property type="entry name" value="Ribosomal_Su5_D2-typ_SF"/>
</dbReference>
<dbReference type="InterPro" id="IPR000640">
    <property type="entry name" value="EFG_V-like"/>
</dbReference>
<dbReference type="CDD" id="cd04170">
    <property type="entry name" value="EF-G_bact"/>
    <property type="match status" value="1"/>
</dbReference>
<evidence type="ECO:0000259" key="7">
    <source>
        <dbReference type="PROSITE" id="PS51722"/>
    </source>
</evidence>
<dbReference type="eggNOG" id="COG0480">
    <property type="taxonomic scope" value="Bacteria"/>
</dbReference>
<protein>
    <recommendedName>
        <fullName evidence="1">Elongation factor G</fullName>
    </recommendedName>
</protein>
<dbReference type="SUPFAM" id="SSF54211">
    <property type="entry name" value="Ribosomal protein S5 domain 2-like"/>
    <property type="match status" value="1"/>
</dbReference>